<dbReference type="EMBL" id="JAJOMB010000008">
    <property type="protein sequence ID" value="MCD5312672.1"/>
    <property type="molecule type" value="Genomic_DNA"/>
</dbReference>
<feature type="compositionally biased region" description="Low complexity" evidence="1">
    <location>
        <begin position="121"/>
        <end position="134"/>
    </location>
</feature>
<evidence type="ECO:0000313" key="3">
    <source>
        <dbReference type="EMBL" id="MCD5312672.1"/>
    </source>
</evidence>
<reference evidence="3" key="1">
    <citation type="submission" date="2021-11" db="EMBL/GenBank/DDBJ databases">
        <title>Streptomyces corallinus and Kineosporia corallina sp. nov., two new coral-derived marine actinobacteria.</title>
        <authorList>
            <person name="Buangrab K."/>
            <person name="Sutthacheep M."/>
            <person name="Yeemin T."/>
            <person name="Harunari E."/>
            <person name="Igarashi Y."/>
            <person name="Sripreechasak P."/>
            <person name="Kanchanasin P."/>
            <person name="Tanasupawat S."/>
            <person name="Phongsopitanun W."/>
        </authorList>
    </citation>
    <scope>NUCLEOTIDE SEQUENCE</scope>
    <source>
        <strain evidence="3">JCM 31032</strain>
    </source>
</reference>
<keyword evidence="2" id="KW-1133">Transmembrane helix</keyword>
<dbReference type="GO" id="GO:0005886">
    <property type="term" value="C:plasma membrane"/>
    <property type="evidence" value="ECO:0007669"/>
    <property type="project" value="TreeGrafter"/>
</dbReference>
<dbReference type="PANTHER" id="PTHR34980:SF2">
    <property type="entry name" value="INNER MEMBRANE PROTEIN YHAH-RELATED"/>
    <property type="match status" value="1"/>
</dbReference>
<dbReference type="Proteomes" id="UP001138997">
    <property type="component" value="Unassembled WGS sequence"/>
</dbReference>
<keyword evidence="4" id="KW-1185">Reference proteome</keyword>
<dbReference type="AlphaFoldDB" id="A0A9X1SU78"/>
<proteinExistence type="predicted"/>
<feature type="transmembrane region" description="Helical" evidence="2">
    <location>
        <begin position="81"/>
        <end position="101"/>
    </location>
</feature>
<sequence length="134" mass="14794">MSFKDAVQTVLTKKYATFSGRARRSELWWFWLFSFVVGIVASIIDQVIGSPIVQAIVTLAFLIPSLAVGARRLHDTGRSGWWQLISIIPLIGFIVLVVFWVQDSHPGENQHGPSPKGGFVPQAGPQPGWGQQPQ</sequence>
<keyword evidence="2" id="KW-0812">Transmembrane</keyword>
<protein>
    <submittedName>
        <fullName evidence="3">DUF805 domain-containing protein</fullName>
    </submittedName>
</protein>
<feature type="transmembrane region" description="Helical" evidence="2">
    <location>
        <begin position="50"/>
        <end position="69"/>
    </location>
</feature>
<dbReference type="RefSeq" id="WP_231443129.1">
    <property type="nucleotide sequence ID" value="NZ_JAJOMB010000008.1"/>
</dbReference>
<dbReference type="Pfam" id="PF05656">
    <property type="entry name" value="DUF805"/>
    <property type="match status" value="1"/>
</dbReference>
<gene>
    <name evidence="3" type="ORF">LR394_17335</name>
</gene>
<feature type="region of interest" description="Disordered" evidence="1">
    <location>
        <begin position="107"/>
        <end position="134"/>
    </location>
</feature>
<accession>A0A9X1SU78</accession>
<dbReference type="InterPro" id="IPR008523">
    <property type="entry name" value="DUF805"/>
</dbReference>
<dbReference type="PANTHER" id="PTHR34980">
    <property type="entry name" value="INNER MEMBRANE PROTEIN-RELATED-RELATED"/>
    <property type="match status" value="1"/>
</dbReference>
<evidence type="ECO:0000256" key="1">
    <source>
        <dbReference type="SAM" id="MobiDB-lite"/>
    </source>
</evidence>
<comment type="caution">
    <text evidence="3">The sequence shown here is derived from an EMBL/GenBank/DDBJ whole genome shotgun (WGS) entry which is preliminary data.</text>
</comment>
<keyword evidence="2" id="KW-0472">Membrane</keyword>
<name>A0A9X1SU78_9ACTN</name>
<feature type="transmembrane region" description="Helical" evidence="2">
    <location>
        <begin position="27"/>
        <end position="44"/>
    </location>
</feature>
<organism evidence="3 4">
    <name type="scientific">Kineosporia babensis</name>
    <dbReference type="NCBI Taxonomy" id="499548"/>
    <lineage>
        <taxon>Bacteria</taxon>
        <taxon>Bacillati</taxon>
        <taxon>Actinomycetota</taxon>
        <taxon>Actinomycetes</taxon>
        <taxon>Kineosporiales</taxon>
        <taxon>Kineosporiaceae</taxon>
        <taxon>Kineosporia</taxon>
    </lineage>
</organism>
<evidence type="ECO:0000313" key="4">
    <source>
        <dbReference type="Proteomes" id="UP001138997"/>
    </source>
</evidence>
<evidence type="ECO:0000256" key="2">
    <source>
        <dbReference type="SAM" id="Phobius"/>
    </source>
</evidence>